<evidence type="ECO:0000313" key="2">
    <source>
        <dbReference type="Proteomes" id="UP001165960"/>
    </source>
</evidence>
<proteinExistence type="predicted"/>
<name>A0ACC2UBZ9_9FUNG</name>
<accession>A0ACC2UBZ9</accession>
<dbReference type="EMBL" id="QTSX02000864">
    <property type="protein sequence ID" value="KAJ9084255.1"/>
    <property type="molecule type" value="Genomic_DNA"/>
</dbReference>
<protein>
    <submittedName>
        <fullName evidence="1">Uncharacterized protein</fullName>
    </submittedName>
</protein>
<dbReference type="Proteomes" id="UP001165960">
    <property type="component" value="Unassembled WGS sequence"/>
</dbReference>
<gene>
    <name evidence="1" type="ORF">DSO57_1026404</name>
</gene>
<evidence type="ECO:0000313" key="1">
    <source>
        <dbReference type="EMBL" id="KAJ9084255.1"/>
    </source>
</evidence>
<organism evidence="1 2">
    <name type="scientific">Entomophthora muscae</name>
    <dbReference type="NCBI Taxonomy" id="34485"/>
    <lineage>
        <taxon>Eukaryota</taxon>
        <taxon>Fungi</taxon>
        <taxon>Fungi incertae sedis</taxon>
        <taxon>Zoopagomycota</taxon>
        <taxon>Entomophthoromycotina</taxon>
        <taxon>Entomophthoromycetes</taxon>
        <taxon>Entomophthorales</taxon>
        <taxon>Entomophthoraceae</taxon>
        <taxon>Entomophthora</taxon>
    </lineage>
</organism>
<sequence length="273" mass="31381">MALGLVFNAVALCVVLRQDLRMPDLRLALIMAVSEILLVGFKLCDSLYLASTPVKEIPEDAQWKGVVTSFLLQLSAVCVGCLALLRFWVIFMKRTVPLRLFWTLFVVLQTVMLSFLIVVAYQGWFESLHVMSLLYPRINTSSWVVVTCRYLLLINHTWPIVAVNIIYPCIARIYESELMFLHPGNTPLKQTRMIYFKVGVFIVVYNIVMIPNILVLLLKALTGKLRSPFIESISVVTLFSMTFFNPLILLTLHHESFREFKMLAYQLKSKLRQ</sequence>
<reference evidence="1" key="1">
    <citation type="submission" date="2022-04" db="EMBL/GenBank/DDBJ databases">
        <title>Genome of the entomopathogenic fungus Entomophthora muscae.</title>
        <authorList>
            <person name="Elya C."/>
            <person name="Lovett B.R."/>
            <person name="Lee E."/>
            <person name="Macias A.M."/>
            <person name="Hajek A.E."/>
            <person name="De Bivort B.L."/>
            <person name="Kasson M.T."/>
            <person name="De Fine Licht H.H."/>
            <person name="Stajich J.E."/>
        </authorList>
    </citation>
    <scope>NUCLEOTIDE SEQUENCE</scope>
    <source>
        <strain evidence="1">Berkeley</strain>
    </source>
</reference>
<comment type="caution">
    <text evidence="1">The sequence shown here is derived from an EMBL/GenBank/DDBJ whole genome shotgun (WGS) entry which is preliminary data.</text>
</comment>
<keyword evidence="2" id="KW-1185">Reference proteome</keyword>